<evidence type="ECO:0000259" key="2">
    <source>
        <dbReference type="Pfam" id="PF23635"/>
    </source>
</evidence>
<evidence type="ECO:0000313" key="3">
    <source>
        <dbReference type="EnsemblPlants" id="AET6Gv20858000.4"/>
    </source>
</evidence>
<sequence>CSSSRRLQQRPSAGASPNRRPSIQMSRRRHPPSLAPAAPLDDEDLLRLHQQPSSLARASSVCTRWRGILSDPQFLKRFRKHHGKPLLLGFFAGPVFRDHVFTPVPDSPDRILVARFSMTMPQSHNPFDRWDLVGCRHGLAVLINKCRKEVVVSDPLTGRQQCVRFPPGLCDALWGIFCDWHGAVLCADGEDGHVHGDCLSSPFKLILIRNEDMRTFGSLYDSVSRVWGNIFSATTNSICSIRSSILAGNALCWLISGGAVLVFDLEMQNLSVIEKPAENHVITSWCLQLVWMEDGGLGLAVLSELTVQLWVRKSNHDGFVGWVLLQKTIPLEGMFKRRMCSDRTLCGV</sequence>
<dbReference type="Pfam" id="PF23635">
    <property type="entry name" value="Beta-prop_AT5G49610-like"/>
    <property type="match status" value="1"/>
</dbReference>
<dbReference type="PANTHER" id="PTHR32133:SF328">
    <property type="entry name" value="F-BOX DOMAIN-CONTAINING PROTEIN"/>
    <property type="match status" value="1"/>
</dbReference>
<accession>A0A453PU41</accession>
<feature type="domain" description="F-box protein AT5G49610-like beta-propeller" evidence="2">
    <location>
        <begin position="134"/>
        <end position="340"/>
    </location>
</feature>
<dbReference type="InterPro" id="IPR036047">
    <property type="entry name" value="F-box-like_dom_sf"/>
</dbReference>
<organism evidence="3 4">
    <name type="scientific">Aegilops tauschii subsp. strangulata</name>
    <name type="common">Goatgrass</name>
    <dbReference type="NCBI Taxonomy" id="200361"/>
    <lineage>
        <taxon>Eukaryota</taxon>
        <taxon>Viridiplantae</taxon>
        <taxon>Streptophyta</taxon>
        <taxon>Embryophyta</taxon>
        <taxon>Tracheophyta</taxon>
        <taxon>Spermatophyta</taxon>
        <taxon>Magnoliopsida</taxon>
        <taxon>Liliopsida</taxon>
        <taxon>Poales</taxon>
        <taxon>Poaceae</taxon>
        <taxon>BOP clade</taxon>
        <taxon>Pooideae</taxon>
        <taxon>Triticodae</taxon>
        <taxon>Triticeae</taxon>
        <taxon>Triticinae</taxon>
        <taxon>Aegilops</taxon>
    </lineage>
</organism>
<keyword evidence="4" id="KW-1185">Reference proteome</keyword>
<dbReference type="InterPro" id="IPR056594">
    <property type="entry name" value="AT5G49610-like_b-prop"/>
</dbReference>
<name>A0A453PU41_AEGTS</name>
<dbReference type="AlphaFoldDB" id="A0A453PU41"/>
<dbReference type="Gramene" id="AET6Gv20858000.3">
    <property type="protein sequence ID" value="AET6Gv20858000.3"/>
    <property type="gene ID" value="AET6Gv20858000"/>
</dbReference>
<dbReference type="EnsemblPlants" id="AET6Gv20858000.3">
    <property type="protein sequence ID" value="AET6Gv20858000.3"/>
    <property type="gene ID" value="AET6Gv20858000"/>
</dbReference>
<protein>
    <recommendedName>
        <fullName evidence="2">F-box protein AT5G49610-like beta-propeller domain-containing protein</fullName>
    </recommendedName>
</protein>
<feature type="region of interest" description="Disordered" evidence="1">
    <location>
        <begin position="1"/>
        <end position="42"/>
    </location>
</feature>
<evidence type="ECO:0000313" key="4">
    <source>
        <dbReference type="Proteomes" id="UP000015105"/>
    </source>
</evidence>
<dbReference type="SUPFAM" id="SSF81383">
    <property type="entry name" value="F-box domain"/>
    <property type="match status" value="1"/>
</dbReference>
<reference evidence="3" key="4">
    <citation type="submission" date="2019-03" db="UniProtKB">
        <authorList>
            <consortium name="EnsemblPlants"/>
        </authorList>
    </citation>
    <scope>IDENTIFICATION</scope>
</reference>
<dbReference type="Gramene" id="AET6Gv20858000.4">
    <property type="protein sequence ID" value="AET6Gv20858000.4"/>
    <property type="gene ID" value="AET6Gv20858000"/>
</dbReference>
<dbReference type="STRING" id="200361.A0A453PU41"/>
<proteinExistence type="predicted"/>
<reference evidence="3" key="3">
    <citation type="journal article" date="2017" name="Nature">
        <title>Genome sequence of the progenitor of the wheat D genome Aegilops tauschii.</title>
        <authorList>
            <person name="Luo M.C."/>
            <person name="Gu Y.Q."/>
            <person name="Puiu D."/>
            <person name="Wang H."/>
            <person name="Twardziok S.O."/>
            <person name="Deal K.R."/>
            <person name="Huo N."/>
            <person name="Zhu T."/>
            <person name="Wang L."/>
            <person name="Wang Y."/>
            <person name="McGuire P.E."/>
            <person name="Liu S."/>
            <person name="Long H."/>
            <person name="Ramasamy R.K."/>
            <person name="Rodriguez J.C."/>
            <person name="Van S.L."/>
            <person name="Yuan L."/>
            <person name="Wang Z."/>
            <person name="Xia Z."/>
            <person name="Xiao L."/>
            <person name="Anderson O.D."/>
            <person name="Ouyang S."/>
            <person name="Liang Y."/>
            <person name="Zimin A.V."/>
            <person name="Pertea G."/>
            <person name="Qi P."/>
            <person name="Bennetzen J.L."/>
            <person name="Dai X."/>
            <person name="Dawson M.W."/>
            <person name="Muller H.G."/>
            <person name="Kugler K."/>
            <person name="Rivarola-Duarte L."/>
            <person name="Spannagl M."/>
            <person name="Mayer K.F.X."/>
            <person name="Lu F.H."/>
            <person name="Bevan M.W."/>
            <person name="Leroy P."/>
            <person name="Li P."/>
            <person name="You F.M."/>
            <person name="Sun Q."/>
            <person name="Liu Z."/>
            <person name="Lyons E."/>
            <person name="Wicker T."/>
            <person name="Salzberg S.L."/>
            <person name="Devos K.M."/>
            <person name="Dvorak J."/>
        </authorList>
    </citation>
    <scope>NUCLEOTIDE SEQUENCE [LARGE SCALE GENOMIC DNA]</scope>
    <source>
        <strain evidence="3">cv. AL8/78</strain>
    </source>
</reference>
<dbReference type="PANTHER" id="PTHR32133">
    <property type="entry name" value="OS07G0120400 PROTEIN"/>
    <property type="match status" value="1"/>
</dbReference>
<evidence type="ECO:0000256" key="1">
    <source>
        <dbReference type="SAM" id="MobiDB-lite"/>
    </source>
</evidence>
<dbReference type="Proteomes" id="UP000015105">
    <property type="component" value="Chromosome 6D"/>
</dbReference>
<dbReference type="EnsemblPlants" id="AET6Gv20858000.4">
    <property type="protein sequence ID" value="AET6Gv20858000.4"/>
    <property type="gene ID" value="AET6Gv20858000"/>
</dbReference>
<reference evidence="4" key="2">
    <citation type="journal article" date="2017" name="Nat. Plants">
        <title>The Aegilops tauschii genome reveals multiple impacts of transposons.</title>
        <authorList>
            <person name="Zhao G."/>
            <person name="Zou C."/>
            <person name="Li K."/>
            <person name="Wang K."/>
            <person name="Li T."/>
            <person name="Gao L."/>
            <person name="Zhang X."/>
            <person name="Wang H."/>
            <person name="Yang Z."/>
            <person name="Liu X."/>
            <person name="Jiang W."/>
            <person name="Mao L."/>
            <person name="Kong X."/>
            <person name="Jiao Y."/>
            <person name="Jia J."/>
        </authorList>
    </citation>
    <scope>NUCLEOTIDE SEQUENCE [LARGE SCALE GENOMIC DNA]</scope>
    <source>
        <strain evidence="4">cv. AL8/78</strain>
    </source>
</reference>
<reference evidence="4" key="1">
    <citation type="journal article" date="2014" name="Science">
        <title>Ancient hybridizations among the ancestral genomes of bread wheat.</title>
        <authorList>
            <consortium name="International Wheat Genome Sequencing Consortium,"/>
            <person name="Marcussen T."/>
            <person name="Sandve S.R."/>
            <person name="Heier L."/>
            <person name="Spannagl M."/>
            <person name="Pfeifer M."/>
            <person name="Jakobsen K.S."/>
            <person name="Wulff B.B."/>
            <person name="Steuernagel B."/>
            <person name="Mayer K.F."/>
            <person name="Olsen O.A."/>
        </authorList>
    </citation>
    <scope>NUCLEOTIDE SEQUENCE [LARGE SCALE GENOMIC DNA]</scope>
    <source>
        <strain evidence="4">cv. AL8/78</strain>
    </source>
</reference>
<reference evidence="3" key="5">
    <citation type="journal article" date="2021" name="G3 (Bethesda)">
        <title>Aegilops tauschii genome assembly Aet v5.0 features greater sequence contiguity and improved annotation.</title>
        <authorList>
            <person name="Wang L."/>
            <person name="Zhu T."/>
            <person name="Rodriguez J.C."/>
            <person name="Deal K.R."/>
            <person name="Dubcovsky J."/>
            <person name="McGuire P.E."/>
            <person name="Lux T."/>
            <person name="Spannagl M."/>
            <person name="Mayer K.F.X."/>
            <person name="Baldrich P."/>
            <person name="Meyers B.C."/>
            <person name="Huo N."/>
            <person name="Gu Y.Q."/>
            <person name="Zhou H."/>
            <person name="Devos K.M."/>
            <person name="Bennetzen J.L."/>
            <person name="Unver T."/>
            <person name="Budak H."/>
            <person name="Gulick P.J."/>
            <person name="Galiba G."/>
            <person name="Kalapos B."/>
            <person name="Nelson D.R."/>
            <person name="Li P."/>
            <person name="You F.M."/>
            <person name="Luo M.C."/>
            <person name="Dvorak J."/>
        </authorList>
    </citation>
    <scope>NUCLEOTIDE SEQUENCE [LARGE SCALE GENOMIC DNA]</scope>
    <source>
        <strain evidence="3">cv. AL8/78</strain>
    </source>
</reference>
<feature type="compositionally biased region" description="Polar residues" evidence="1">
    <location>
        <begin position="1"/>
        <end position="11"/>
    </location>
</feature>